<evidence type="ECO:0000256" key="6">
    <source>
        <dbReference type="ARBA" id="ARBA00022833"/>
    </source>
</evidence>
<evidence type="ECO:0000256" key="1">
    <source>
        <dbReference type="ARBA" id="ARBA00001947"/>
    </source>
</evidence>
<name>A0A4P7A0G1_9BACL</name>
<dbReference type="PRINTS" id="PR00032">
    <property type="entry name" value="HTHARAC"/>
</dbReference>
<protein>
    <submittedName>
        <fullName evidence="13">Methylphosphotriester-DNA--protein-cysteine methyltransferase family protein</fullName>
    </submittedName>
</protein>
<keyword evidence="5" id="KW-0227">DNA damage</keyword>
<dbReference type="InterPro" id="IPR009057">
    <property type="entry name" value="Homeodomain-like_sf"/>
</dbReference>
<dbReference type="GO" id="GO:0008168">
    <property type="term" value="F:methyltransferase activity"/>
    <property type="evidence" value="ECO:0007669"/>
    <property type="project" value="UniProtKB-KW"/>
</dbReference>
<keyword evidence="3 13" id="KW-0808">Transferase</keyword>
<dbReference type="GO" id="GO:0032259">
    <property type="term" value="P:methylation"/>
    <property type="evidence" value="ECO:0007669"/>
    <property type="project" value="UniProtKB-KW"/>
</dbReference>
<dbReference type="KEGG" id="panc:E2636_14390"/>
<dbReference type="AlphaFoldDB" id="A0A4P7A0G1"/>
<evidence type="ECO:0000256" key="3">
    <source>
        <dbReference type="ARBA" id="ARBA00022679"/>
    </source>
</evidence>
<keyword evidence="14" id="KW-1185">Reference proteome</keyword>
<keyword evidence="2 13" id="KW-0489">Methyltransferase</keyword>
<dbReference type="GO" id="GO:0043565">
    <property type="term" value="F:sequence-specific DNA binding"/>
    <property type="evidence" value="ECO:0007669"/>
    <property type="project" value="InterPro"/>
</dbReference>
<dbReference type="Pfam" id="PF02805">
    <property type="entry name" value="Ada_Zn_binding"/>
    <property type="match status" value="1"/>
</dbReference>
<dbReference type="EMBL" id="CP038015">
    <property type="protein sequence ID" value="QBP42267.1"/>
    <property type="molecule type" value="Genomic_DNA"/>
</dbReference>
<dbReference type="InterPro" id="IPR035451">
    <property type="entry name" value="Ada-like_dom_sf"/>
</dbReference>
<dbReference type="SUPFAM" id="SSF57884">
    <property type="entry name" value="Ada DNA repair protein, N-terminal domain (N-Ada 10)"/>
    <property type="match status" value="1"/>
</dbReference>
<dbReference type="PIRSF" id="PIRSF000408">
    <property type="entry name" value="Alkyltransferas_AdaA"/>
    <property type="match status" value="1"/>
</dbReference>
<dbReference type="InterPro" id="IPR016220">
    <property type="entry name" value="Me-P-triester_DNA_alkyl-Trfase"/>
</dbReference>
<keyword evidence="11" id="KW-0234">DNA repair</keyword>
<keyword evidence="6" id="KW-0862">Zinc</keyword>
<dbReference type="Pfam" id="PF12833">
    <property type="entry name" value="HTH_18"/>
    <property type="match status" value="1"/>
</dbReference>
<dbReference type="Gene3D" id="1.10.10.60">
    <property type="entry name" value="Homeodomain-like"/>
    <property type="match status" value="2"/>
</dbReference>
<comment type="cofactor">
    <cofactor evidence="1">
        <name>Zn(2+)</name>
        <dbReference type="ChEBI" id="CHEBI:29105"/>
    </cofactor>
</comment>
<evidence type="ECO:0000256" key="8">
    <source>
        <dbReference type="ARBA" id="ARBA00023125"/>
    </source>
</evidence>
<evidence type="ECO:0000313" key="14">
    <source>
        <dbReference type="Proteomes" id="UP000294292"/>
    </source>
</evidence>
<dbReference type="InterPro" id="IPR020449">
    <property type="entry name" value="Tscrpt_reg_AraC-type_HTH"/>
</dbReference>
<dbReference type="InterPro" id="IPR018062">
    <property type="entry name" value="HTH_AraC-typ_CS"/>
</dbReference>
<accession>A0A4P7A0G1</accession>
<dbReference type="RefSeq" id="WP_134210820.1">
    <property type="nucleotide sequence ID" value="NZ_CP038015.1"/>
</dbReference>
<reference evidence="13 14" key="1">
    <citation type="submission" date="2019-03" db="EMBL/GenBank/DDBJ databases">
        <title>Complete genome sequence of Paenisporosarcina antarctica CGMCC 1.6503T.</title>
        <authorList>
            <person name="Rong J.-C."/>
            <person name="Chi N.-Y."/>
            <person name="Zhang Q.-F."/>
        </authorList>
    </citation>
    <scope>NUCLEOTIDE SEQUENCE [LARGE SCALE GENOMIC DNA]</scope>
    <source>
        <strain evidence="13 14">CGMCC 1.6503</strain>
    </source>
</reference>
<dbReference type="InterPro" id="IPR018060">
    <property type="entry name" value="HTH_AraC"/>
</dbReference>
<dbReference type="GO" id="GO:0003700">
    <property type="term" value="F:DNA-binding transcription factor activity"/>
    <property type="evidence" value="ECO:0007669"/>
    <property type="project" value="InterPro"/>
</dbReference>
<dbReference type="OrthoDB" id="9802228at2"/>
<dbReference type="InterPro" id="IPR004026">
    <property type="entry name" value="Ada_DNA_repair_Zn-bd"/>
</dbReference>
<dbReference type="Gene3D" id="3.40.10.10">
    <property type="entry name" value="DNA Methylphosphotriester Repair Domain"/>
    <property type="match status" value="1"/>
</dbReference>
<evidence type="ECO:0000256" key="9">
    <source>
        <dbReference type="ARBA" id="ARBA00023159"/>
    </source>
</evidence>
<evidence type="ECO:0000256" key="10">
    <source>
        <dbReference type="ARBA" id="ARBA00023163"/>
    </source>
</evidence>
<keyword evidence="8" id="KW-0238">DNA-binding</keyword>
<dbReference type="Proteomes" id="UP000294292">
    <property type="component" value="Chromosome"/>
</dbReference>
<evidence type="ECO:0000259" key="12">
    <source>
        <dbReference type="PROSITE" id="PS01124"/>
    </source>
</evidence>
<evidence type="ECO:0000256" key="2">
    <source>
        <dbReference type="ARBA" id="ARBA00022603"/>
    </source>
</evidence>
<dbReference type="PROSITE" id="PS00041">
    <property type="entry name" value="HTH_ARAC_FAMILY_1"/>
    <property type="match status" value="1"/>
</dbReference>
<gene>
    <name evidence="13" type="ORF">E2636_14390</name>
</gene>
<dbReference type="PANTHER" id="PTHR43280">
    <property type="entry name" value="ARAC-FAMILY TRANSCRIPTIONAL REGULATOR"/>
    <property type="match status" value="1"/>
</dbReference>
<evidence type="ECO:0000256" key="5">
    <source>
        <dbReference type="ARBA" id="ARBA00022763"/>
    </source>
</evidence>
<dbReference type="SUPFAM" id="SSF46689">
    <property type="entry name" value="Homeodomain-like"/>
    <property type="match status" value="2"/>
</dbReference>
<evidence type="ECO:0000256" key="7">
    <source>
        <dbReference type="ARBA" id="ARBA00023015"/>
    </source>
</evidence>
<evidence type="ECO:0000256" key="4">
    <source>
        <dbReference type="ARBA" id="ARBA00022723"/>
    </source>
</evidence>
<keyword evidence="4" id="KW-0479">Metal-binding</keyword>
<keyword evidence="10" id="KW-0804">Transcription</keyword>
<dbReference type="SMART" id="SM00342">
    <property type="entry name" value="HTH_ARAC"/>
    <property type="match status" value="1"/>
</dbReference>
<dbReference type="PANTHER" id="PTHR43280:SF28">
    <property type="entry name" value="HTH-TYPE TRANSCRIPTIONAL ACTIVATOR RHAS"/>
    <property type="match status" value="1"/>
</dbReference>
<proteinExistence type="predicted"/>
<dbReference type="PROSITE" id="PS01124">
    <property type="entry name" value="HTH_ARAC_FAMILY_2"/>
    <property type="match status" value="1"/>
</dbReference>
<evidence type="ECO:0000313" key="13">
    <source>
        <dbReference type="EMBL" id="QBP42267.1"/>
    </source>
</evidence>
<dbReference type="GO" id="GO:0006281">
    <property type="term" value="P:DNA repair"/>
    <property type="evidence" value="ECO:0007669"/>
    <property type="project" value="UniProtKB-KW"/>
</dbReference>
<dbReference type="GO" id="GO:0008270">
    <property type="term" value="F:zinc ion binding"/>
    <property type="evidence" value="ECO:0007669"/>
    <property type="project" value="InterPro"/>
</dbReference>
<organism evidence="13 14">
    <name type="scientific">Paenisporosarcina antarctica</name>
    <dbReference type="NCBI Taxonomy" id="417367"/>
    <lineage>
        <taxon>Bacteria</taxon>
        <taxon>Bacillati</taxon>
        <taxon>Bacillota</taxon>
        <taxon>Bacilli</taxon>
        <taxon>Bacillales</taxon>
        <taxon>Caryophanaceae</taxon>
        <taxon>Paenisporosarcina</taxon>
    </lineage>
</organism>
<feature type="domain" description="HTH araC/xylS-type" evidence="12">
    <location>
        <begin position="81"/>
        <end position="179"/>
    </location>
</feature>
<sequence>MKEIEWVAVANNDDAFDGQFYYGVSTTLIFCRPSCHSKMPLRKHVSIFSTLRSAKDAGYRPCKRCRPEDLIYTHPNTQLVNKTLSIIELQLTSPLTLKDMAEQLFVSSTYLQKVFMKETKVSPSRYLTNVRMSKAKHLLQHTDLLVINIAQSVGYQNAAHFSTAFQRYTGDSPTKFRTKVQ</sequence>
<keyword evidence="7" id="KW-0805">Transcription regulation</keyword>
<keyword evidence="9" id="KW-0010">Activator</keyword>
<evidence type="ECO:0000256" key="11">
    <source>
        <dbReference type="ARBA" id="ARBA00023204"/>
    </source>
</evidence>